<proteinExistence type="predicted"/>
<dbReference type="AlphaFoldDB" id="A0A5B7KEW1"/>
<sequence>MNMPAVDSAPPMRVVILMPRESVSTPASTEKRKVDPMASDIIIAAGGKRRGENCKHTDT</sequence>
<evidence type="ECO:0000313" key="2">
    <source>
        <dbReference type="Proteomes" id="UP000324222"/>
    </source>
</evidence>
<dbReference type="EMBL" id="VSRR010134638">
    <property type="protein sequence ID" value="MPD03105.1"/>
    <property type="molecule type" value="Genomic_DNA"/>
</dbReference>
<protein>
    <submittedName>
        <fullName evidence="1">Uncharacterized protein</fullName>
    </submittedName>
</protein>
<comment type="caution">
    <text evidence="1">The sequence shown here is derived from an EMBL/GenBank/DDBJ whole genome shotgun (WGS) entry which is preliminary data.</text>
</comment>
<evidence type="ECO:0000313" key="1">
    <source>
        <dbReference type="EMBL" id="MPD03105.1"/>
    </source>
</evidence>
<dbReference type="Proteomes" id="UP000324222">
    <property type="component" value="Unassembled WGS sequence"/>
</dbReference>
<keyword evidence="2" id="KW-1185">Reference proteome</keyword>
<name>A0A5B7KEW1_PORTR</name>
<organism evidence="1 2">
    <name type="scientific">Portunus trituberculatus</name>
    <name type="common">Swimming crab</name>
    <name type="synonym">Neptunus trituberculatus</name>
    <dbReference type="NCBI Taxonomy" id="210409"/>
    <lineage>
        <taxon>Eukaryota</taxon>
        <taxon>Metazoa</taxon>
        <taxon>Ecdysozoa</taxon>
        <taxon>Arthropoda</taxon>
        <taxon>Crustacea</taxon>
        <taxon>Multicrustacea</taxon>
        <taxon>Malacostraca</taxon>
        <taxon>Eumalacostraca</taxon>
        <taxon>Eucarida</taxon>
        <taxon>Decapoda</taxon>
        <taxon>Pleocyemata</taxon>
        <taxon>Brachyura</taxon>
        <taxon>Eubrachyura</taxon>
        <taxon>Portunoidea</taxon>
        <taxon>Portunidae</taxon>
        <taxon>Portuninae</taxon>
        <taxon>Portunus</taxon>
    </lineage>
</organism>
<gene>
    <name evidence="1" type="ORF">E2C01_098723</name>
</gene>
<reference evidence="1 2" key="1">
    <citation type="submission" date="2019-05" db="EMBL/GenBank/DDBJ databases">
        <title>Another draft genome of Portunus trituberculatus and its Hox gene families provides insights of decapod evolution.</title>
        <authorList>
            <person name="Jeong J.-H."/>
            <person name="Song I."/>
            <person name="Kim S."/>
            <person name="Choi T."/>
            <person name="Kim D."/>
            <person name="Ryu S."/>
            <person name="Kim W."/>
        </authorList>
    </citation>
    <scope>NUCLEOTIDE SEQUENCE [LARGE SCALE GENOMIC DNA]</scope>
    <source>
        <tissue evidence="1">Muscle</tissue>
    </source>
</reference>
<accession>A0A5B7KEW1</accession>